<dbReference type="AlphaFoldDB" id="A0A6P7TPA4"/>
<protein>
    <submittedName>
        <fullName evidence="4 5">Uncharacterized protein LOC115226646</fullName>
    </submittedName>
</protein>
<reference evidence="4 5" key="1">
    <citation type="submission" date="2025-08" db="UniProtKB">
        <authorList>
            <consortium name="RefSeq"/>
        </authorList>
    </citation>
    <scope>IDENTIFICATION</scope>
</reference>
<proteinExistence type="predicted"/>
<dbReference type="InterPro" id="IPR055247">
    <property type="entry name" value="InsJ-like_HTH"/>
</dbReference>
<dbReference type="InterPro" id="IPR036388">
    <property type="entry name" value="WH-like_DNA-bd_sf"/>
</dbReference>
<dbReference type="Pfam" id="PF13518">
    <property type="entry name" value="HTH_28"/>
    <property type="match status" value="1"/>
</dbReference>
<organism evidence="3 4">
    <name type="scientific">Octopus sinensis</name>
    <name type="common">East Asian common octopus</name>
    <dbReference type="NCBI Taxonomy" id="2607531"/>
    <lineage>
        <taxon>Eukaryota</taxon>
        <taxon>Metazoa</taxon>
        <taxon>Spiralia</taxon>
        <taxon>Lophotrochozoa</taxon>
        <taxon>Mollusca</taxon>
        <taxon>Cephalopoda</taxon>
        <taxon>Coleoidea</taxon>
        <taxon>Octopodiformes</taxon>
        <taxon>Octopoda</taxon>
        <taxon>Incirrata</taxon>
        <taxon>Octopodidae</taxon>
        <taxon>Octopus</taxon>
    </lineage>
</organism>
<evidence type="ECO:0000313" key="3">
    <source>
        <dbReference type="Proteomes" id="UP000515154"/>
    </source>
</evidence>
<dbReference type="Proteomes" id="UP000515154">
    <property type="component" value="Linkage group LG30"/>
</dbReference>
<evidence type="ECO:0000313" key="4">
    <source>
        <dbReference type="RefSeq" id="XP_029653518.1"/>
    </source>
</evidence>
<dbReference type="RefSeq" id="XP_036370985.1">
    <property type="nucleotide sequence ID" value="XM_036515092.1"/>
</dbReference>
<feature type="compositionally biased region" description="Basic and acidic residues" evidence="1">
    <location>
        <begin position="1"/>
        <end position="15"/>
    </location>
</feature>
<evidence type="ECO:0000313" key="5">
    <source>
        <dbReference type="RefSeq" id="XP_036370985.1"/>
    </source>
</evidence>
<evidence type="ECO:0000256" key="1">
    <source>
        <dbReference type="SAM" id="MobiDB-lite"/>
    </source>
</evidence>
<name>A0A6P7TPA4_9MOLL</name>
<dbReference type="SUPFAM" id="SSF46689">
    <property type="entry name" value="Homeodomain-like"/>
    <property type="match status" value="1"/>
</dbReference>
<dbReference type="Gene3D" id="1.10.10.10">
    <property type="entry name" value="Winged helix-like DNA-binding domain superfamily/Winged helix DNA-binding domain"/>
    <property type="match status" value="1"/>
</dbReference>
<accession>A0A6P7TPA4</accession>
<sequence length="152" mass="17041">MPRTPDAKELSDFQRGRIVGQSDSGRSQRKIAQNLGIPLATVNRVIVQFTSEGKESTASRSGRPGPSDKCLQTVKQIVESNPHCKAADVAEQLQKSRSTSVRYLHQLGYYGKVARRKPSLTHRYPKDWTNKMAERAKWVKTLKPAEEMSTTS</sequence>
<dbReference type="KEGG" id="osn:115226646"/>
<dbReference type="InterPro" id="IPR009057">
    <property type="entry name" value="Homeodomain-like_sf"/>
</dbReference>
<gene>
    <name evidence="4 5" type="primary">LOC115226646</name>
</gene>
<feature type="domain" description="Insertion element IS150 protein InsJ-like helix-turn-helix" evidence="2">
    <location>
        <begin position="14"/>
        <end position="65"/>
    </location>
</feature>
<evidence type="ECO:0000259" key="2">
    <source>
        <dbReference type="Pfam" id="PF13518"/>
    </source>
</evidence>
<keyword evidence="3" id="KW-1185">Reference proteome</keyword>
<feature type="region of interest" description="Disordered" evidence="1">
    <location>
        <begin position="1"/>
        <end position="28"/>
    </location>
</feature>
<dbReference type="RefSeq" id="XP_029653518.1">
    <property type="nucleotide sequence ID" value="XM_029797658.2"/>
</dbReference>